<name>A0A0E9N1Z3_9BACT</name>
<accession>A0A0E9N1Z3</accession>
<comment type="caution">
    <text evidence="1">The sequence shown here is derived from an EMBL/GenBank/DDBJ whole genome shotgun (WGS) entry which is preliminary data.</text>
</comment>
<evidence type="ECO:0000313" key="1">
    <source>
        <dbReference type="EMBL" id="GAO43803.1"/>
    </source>
</evidence>
<dbReference type="Proteomes" id="UP000033121">
    <property type="component" value="Unassembled WGS sequence"/>
</dbReference>
<sequence>MPVDDNPYTPIPFELDVPFTPIPVEDTPLTPAPVPDEDPRNAVRVPVDATSITGTNPVTLDETVSVYDDASTVRLPFNTPLPVYIVGVVKLDTLSNTHFLIWSKRLESVSVM</sequence>
<proteinExistence type="predicted"/>
<dbReference type="EMBL" id="BBWV01000002">
    <property type="protein sequence ID" value="GAO43803.1"/>
    <property type="molecule type" value="Genomic_DNA"/>
</dbReference>
<keyword evidence="2" id="KW-1185">Reference proteome</keyword>
<reference evidence="1 2" key="1">
    <citation type="submission" date="2015-04" db="EMBL/GenBank/DDBJ databases">
        <title>Whole genome shotgun sequence of Flavihumibacter petaseus NBRC 106054.</title>
        <authorList>
            <person name="Miyazawa S."/>
            <person name="Hosoyama A."/>
            <person name="Hashimoto M."/>
            <person name="Noguchi M."/>
            <person name="Tsuchikane K."/>
            <person name="Ohji S."/>
            <person name="Yamazoe A."/>
            <person name="Ichikawa N."/>
            <person name="Kimura A."/>
            <person name="Fujita N."/>
        </authorList>
    </citation>
    <scope>NUCLEOTIDE SEQUENCE [LARGE SCALE GENOMIC DNA]</scope>
    <source>
        <strain evidence="1 2">NBRC 106054</strain>
    </source>
</reference>
<organism evidence="1 2">
    <name type="scientific">Flavihumibacter petaseus NBRC 106054</name>
    <dbReference type="NCBI Taxonomy" id="1220578"/>
    <lineage>
        <taxon>Bacteria</taxon>
        <taxon>Pseudomonadati</taxon>
        <taxon>Bacteroidota</taxon>
        <taxon>Chitinophagia</taxon>
        <taxon>Chitinophagales</taxon>
        <taxon>Chitinophagaceae</taxon>
        <taxon>Flavihumibacter</taxon>
    </lineage>
</organism>
<gene>
    <name evidence="1" type="ORF">FPE01S_02_09090</name>
</gene>
<evidence type="ECO:0000313" key="2">
    <source>
        <dbReference type="Proteomes" id="UP000033121"/>
    </source>
</evidence>
<protein>
    <submittedName>
        <fullName evidence="1">Uncharacterized protein</fullName>
    </submittedName>
</protein>
<dbReference type="AlphaFoldDB" id="A0A0E9N1Z3"/>